<dbReference type="AlphaFoldDB" id="A0A0F3NMP1"/>
<dbReference type="PATRIC" id="fig|1359163.3.peg.691"/>
<comment type="caution">
    <text evidence="21">The sequence shown here is derived from an EMBL/GenBank/DDBJ whole genome shotgun (WGS) entry which is preliminary data.</text>
</comment>
<dbReference type="SUPFAM" id="SSF47807">
    <property type="entry name" value="5' to 3' exonuclease, C-terminal subdomain"/>
    <property type="match status" value="1"/>
</dbReference>
<dbReference type="InterPro" id="IPR020046">
    <property type="entry name" value="5-3_exonucl_a-hlix_arch_N"/>
</dbReference>
<comment type="catalytic activity">
    <reaction evidence="16 18">
        <text>DNA(n) + a 2'-deoxyribonucleoside 5'-triphosphate = DNA(n+1) + diphosphate</text>
        <dbReference type="Rhea" id="RHEA:22508"/>
        <dbReference type="Rhea" id="RHEA-COMP:17339"/>
        <dbReference type="Rhea" id="RHEA-COMP:17340"/>
        <dbReference type="ChEBI" id="CHEBI:33019"/>
        <dbReference type="ChEBI" id="CHEBI:61560"/>
        <dbReference type="ChEBI" id="CHEBI:173112"/>
        <dbReference type="EC" id="2.7.7.7"/>
    </reaction>
</comment>
<dbReference type="Gene3D" id="3.30.420.10">
    <property type="entry name" value="Ribonuclease H-like superfamily/Ribonuclease H"/>
    <property type="match status" value="1"/>
</dbReference>
<dbReference type="Gene3D" id="3.30.70.370">
    <property type="match status" value="1"/>
</dbReference>
<evidence type="ECO:0000313" key="21">
    <source>
        <dbReference type="EMBL" id="KJV69328.1"/>
    </source>
</evidence>
<evidence type="ECO:0000256" key="14">
    <source>
        <dbReference type="ARBA" id="ARBA00023125"/>
    </source>
</evidence>
<feature type="domain" description="5'-3' exonuclease" evidence="19">
    <location>
        <begin position="1"/>
        <end position="254"/>
    </location>
</feature>
<keyword evidence="13 18" id="KW-0239">DNA-directed DNA polymerase</keyword>
<dbReference type="FunFam" id="1.10.150.20:FF:000003">
    <property type="entry name" value="DNA polymerase I"/>
    <property type="match status" value="1"/>
</dbReference>
<dbReference type="InterPro" id="IPR018320">
    <property type="entry name" value="DNA_polymerase_1"/>
</dbReference>
<dbReference type="Pfam" id="PF01367">
    <property type="entry name" value="5_3_exonuc"/>
    <property type="match status" value="1"/>
</dbReference>
<dbReference type="Proteomes" id="UP000033562">
    <property type="component" value="Unassembled WGS sequence"/>
</dbReference>
<evidence type="ECO:0000256" key="6">
    <source>
        <dbReference type="ARBA" id="ARBA00022679"/>
    </source>
</evidence>
<dbReference type="Pfam" id="PF00476">
    <property type="entry name" value="DNA_pol_A"/>
    <property type="match status" value="1"/>
</dbReference>
<name>A0A0F3NMP1_9RICK</name>
<keyword evidence="9" id="KW-0540">Nuclease</keyword>
<keyword evidence="22" id="KW-1185">Reference proteome</keyword>
<organism evidence="21 22">
    <name type="scientific">Candidatus Neoehrlichia procyonis str. RAC413</name>
    <dbReference type="NCBI Taxonomy" id="1359163"/>
    <lineage>
        <taxon>Bacteria</taxon>
        <taxon>Pseudomonadati</taxon>
        <taxon>Pseudomonadota</taxon>
        <taxon>Alphaproteobacteria</taxon>
        <taxon>Rickettsiales</taxon>
        <taxon>Anaplasmataceae</taxon>
        <taxon>Candidatus Neoehrlichia</taxon>
    </lineage>
</organism>
<evidence type="ECO:0000256" key="16">
    <source>
        <dbReference type="ARBA" id="ARBA00049244"/>
    </source>
</evidence>
<evidence type="ECO:0000256" key="3">
    <source>
        <dbReference type="ARBA" id="ARBA00011541"/>
    </source>
</evidence>
<evidence type="ECO:0000256" key="8">
    <source>
        <dbReference type="ARBA" id="ARBA00022705"/>
    </source>
</evidence>
<dbReference type="InterPro" id="IPR002421">
    <property type="entry name" value="5-3_exonuclease"/>
</dbReference>
<comment type="subunit">
    <text evidence="3">Single-chain monomer with multiple functions.</text>
</comment>
<dbReference type="InterPro" id="IPR012337">
    <property type="entry name" value="RNaseH-like_sf"/>
</dbReference>
<evidence type="ECO:0000256" key="15">
    <source>
        <dbReference type="ARBA" id="ARBA00023204"/>
    </source>
</evidence>
<keyword evidence="14 18" id="KW-0238">DNA-binding</keyword>
<evidence type="ECO:0000259" key="19">
    <source>
        <dbReference type="SMART" id="SM00475"/>
    </source>
</evidence>
<evidence type="ECO:0000256" key="17">
    <source>
        <dbReference type="NCBIfam" id="TIGR00593"/>
    </source>
</evidence>
<evidence type="ECO:0000256" key="11">
    <source>
        <dbReference type="ARBA" id="ARBA00022801"/>
    </source>
</evidence>
<dbReference type="PANTHER" id="PTHR10133:SF27">
    <property type="entry name" value="DNA POLYMERASE NU"/>
    <property type="match status" value="1"/>
</dbReference>
<keyword evidence="11 18" id="KW-0378">Hydrolase</keyword>
<dbReference type="PROSITE" id="PS00447">
    <property type="entry name" value="DNA_POLYMERASE_A"/>
    <property type="match status" value="1"/>
</dbReference>
<dbReference type="EMBL" id="LANX01000001">
    <property type="protein sequence ID" value="KJV69328.1"/>
    <property type="molecule type" value="Genomic_DNA"/>
</dbReference>
<keyword evidence="12 18" id="KW-0269">Exonuclease</keyword>
<dbReference type="CDD" id="cd09898">
    <property type="entry name" value="H3TH_53EXO"/>
    <property type="match status" value="1"/>
</dbReference>
<dbReference type="InterPro" id="IPR001098">
    <property type="entry name" value="DNA-dir_DNA_pol_A_palm_dom"/>
</dbReference>
<evidence type="ECO:0000256" key="10">
    <source>
        <dbReference type="ARBA" id="ARBA00022763"/>
    </source>
</evidence>
<dbReference type="GO" id="GO:0006302">
    <property type="term" value="P:double-strand break repair"/>
    <property type="evidence" value="ECO:0007669"/>
    <property type="project" value="TreeGrafter"/>
</dbReference>
<dbReference type="PRINTS" id="PR00868">
    <property type="entry name" value="DNAPOLI"/>
</dbReference>
<dbReference type="SUPFAM" id="SSF56672">
    <property type="entry name" value="DNA/RNA polymerases"/>
    <property type="match status" value="1"/>
</dbReference>
<dbReference type="InterPro" id="IPR043502">
    <property type="entry name" value="DNA/RNA_pol_sf"/>
</dbReference>
<dbReference type="NCBIfam" id="NF004397">
    <property type="entry name" value="PRK05755.1"/>
    <property type="match status" value="1"/>
</dbReference>
<evidence type="ECO:0000256" key="12">
    <source>
        <dbReference type="ARBA" id="ARBA00022839"/>
    </source>
</evidence>
<keyword evidence="7 18" id="KW-0548">Nucleotidyltransferase</keyword>
<dbReference type="GO" id="GO:0008409">
    <property type="term" value="F:5'-3' exonuclease activity"/>
    <property type="evidence" value="ECO:0007669"/>
    <property type="project" value="UniProtKB-UniRule"/>
</dbReference>
<dbReference type="Pfam" id="PF02739">
    <property type="entry name" value="5_3_exonuc_N"/>
    <property type="match status" value="1"/>
</dbReference>
<dbReference type="InterPro" id="IPR020045">
    <property type="entry name" value="DNA_polI_H3TH"/>
</dbReference>
<protein>
    <recommendedName>
        <fullName evidence="5 17">DNA polymerase I</fullName>
        <ecNumber evidence="4 17">2.7.7.7</ecNumber>
    </recommendedName>
</protein>
<dbReference type="InterPro" id="IPR008918">
    <property type="entry name" value="HhH2"/>
</dbReference>
<evidence type="ECO:0000256" key="2">
    <source>
        <dbReference type="ARBA" id="ARBA00007705"/>
    </source>
</evidence>
<evidence type="ECO:0000259" key="20">
    <source>
        <dbReference type="SMART" id="SM00482"/>
    </source>
</evidence>
<dbReference type="InterPro" id="IPR036279">
    <property type="entry name" value="5-3_exonuclease_C_sf"/>
</dbReference>
<dbReference type="FunFam" id="1.20.1060.10:FF:000001">
    <property type="entry name" value="DNA polymerase I"/>
    <property type="match status" value="1"/>
</dbReference>
<dbReference type="SMART" id="SM00475">
    <property type="entry name" value="53EXOc"/>
    <property type="match status" value="1"/>
</dbReference>
<dbReference type="SMART" id="SM00279">
    <property type="entry name" value="HhH2"/>
    <property type="match status" value="1"/>
</dbReference>
<keyword evidence="6 18" id="KW-0808">Transferase</keyword>
<keyword evidence="15 18" id="KW-0234">DNA repair</keyword>
<evidence type="ECO:0000256" key="4">
    <source>
        <dbReference type="ARBA" id="ARBA00012417"/>
    </source>
</evidence>
<sequence>MTIIDAYGFLFRAYYVLPNFRTSYGLPIGGMYGFINILLKYLNVYKTDYLVVVFDTGCKNFRHAIYPQYKINRPILPDDLIQQFSLVREAVDALNIVYEEVKNYEADDVIATLSKKHGSEYVHVNILTSDKDILQLLDKNTTIFDPIKNKYLSEEYVYEKFGVTSDQLLDLLALTGDASDNIPGIPRIGVKTAAKLLNRFGSLDNLVANVHEVEHKKCREMLMQYHDQAMLSKQLASLCYSVNLDNDIEKYAIKAPDVQKLTAFLRKYELKSLASKIAKCFQVCFDFFTQDSSMQQNYCSNEFKNFINHCKVKGILAIYVDMKNDAVQNITVSYSENNLFYVDSDNIDDALNIIAPLLVLDYVLKVVYDAKHLLKIFHNIEPFDDIMIMSYSVDAGNYDHSLKNIVYHNLEKEYTNLSSQVLLLLHKVLKKKLLANKLCTIYERFEKPLIRVLYNMQQVGVLVDAKILNKLSENFLQSIKVLEQEIYQIAGENFNLASPKQIGDILFDKMNIGKTKKSRSGIYSTNAEVLEEFSVNGIEIADKILQWRHLTKLKNTYIDVLLRQIRGDTGRVHTFFSMTATITGRISSSNPNLQNIPVRTEEGNEIRRAFIAREGHKIISADYSQIELRIMAHISNVKAFKDAFFQDKDIHLITAQQIFNTDCLDKNLRRKAKSINFGIIYGMGPYGLAKHLKITKEAASSYIDQYFSYYPEIRTYIEEVKNYARTYGYTKTIFGRKCFTREINSKNPTIRNFAERAAINAPLQGTAADIIKRAMIHLFDKLKTTTGIILLQVHDELLIEVPDLYVNEIAELTKEVMEKVVTLSVPLKLDVSVGNNWADMKKLDL</sequence>
<dbReference type="InterPro" id="IPR036397">
    <property type="entry name" value="RNaseH_sf"/>
</dbReference>
<dbReference type="GO" id="GO:0003887">
    <property type="term" value="F:DNA-directed DNA polymerase activity"/>
    <property type="evidence" value="ECO:0007669"/>
    <property type="project" value="UniProtKB-UniRule"/>
</dbReference>
<accession>A0A0F3NMP1</accession>
<comment type="similarity">
    <text evidence="2 18">Belongs to the DNA polymerase type-A family.</text>
</comment>
<dbReference type="GO" id="GO:0003677">
    <property type="term" value="F:DNA binding"/>
    <property type="evidence" value="ECO:0007669"/>
    <property type="project" value="UniProtKB-UniRule"/>
</dbReference>
<evidence type="ECO:0000256" key="9">
    <source>
        <dbReference type="ARBA" id="ARBA00022722"/>
    </source>
</evidence>
<evidence type="ECO:0000313" key="22">
    <source>
        <dbReference type="Proteomes" id="UP000033562"/>
    </source>
</evidence>
<dbReference type="STRING" id="1359163.NLO413_0716"/>
<keyword evidence="10 18" id="KW-0227">DNA damage</keyword>
<reference evidence="21 22" key="1">
    <citation type="submission" date="2015-02" db="EMBL/GenBank/DDBJ databases">
        <title>Genome Sequencing of Rickettsiales.</title>
        <authorList>
            <person name="Daugherty S.C."/>
            <person name="Su Q."/>
            <person name="Abolude K."/>
            <person name="Beier-Sexton M."/>
            <person name="Carlyon J.A."/>
            <person name="Carter R."/>
            <person name="Day N.P."/>
            <person name="Dumler S.J."/>
            <person name="Dyachenko V."/>
            <person name="Godinez A."/>
            <person name="Kurtti T.J."/>
            <person name="Lichay M."/>
            <person name="Mullins K.E."/>
            <person name="Ott S."/>
            <person name="Pappas-Brown V."/>
            <person name="Paris D.H."/>
            <person name="Patel P."/>
            <person name="Richards A.L."/>
            <person name="Sadzewicz L."/>
            <person name="Sears K."/>
            <person name="Seidman D."/>
            <person name="Sengamalay N."/>
            <person name="Stenos J."/>
            <person name="Tallon L.J."/>
            <person name="Vincent G."/>
            <person name="Fraser C.M."/>
            <person name="Munderloh U."/>
            <person name="Dunning-Hotopp J.C."/>
        </authorList>
    </citation>
    <scope>NUCLEOTIDE SEQUENCE [LARGE SCALE GENOMIC DNA]</scope>
    <source>
        <strain evidence="21 22">RAC413</strain>
    </source>
</reference>
<dbReference type="SUPFAM" id="SSF53098">
    <property type="entry name" value="Ribonuclease H-like"/>
    <property type="match status" value="1"/>
</dbReference>
<evidence type="ECO:0000256" key="7">
    <source>
        <dbReference type="ARBA" id="ARBA00022695"/>
    </source>
</evidence>
<dbReference type="EC" id="2.7.7.7" evidence="4 17"/>
<dbReference type="SUPFAM" id="SSF88723">
    <property type="entry name" value="PIN domain-like"/>
    <property type="match status" value="1"/>
</dbReference>
<dbReference type="InterPro" id="IPR029060">
    <property type="entry name" value="PIN-like_dom_sf"/>
</dbReference>
<dbReference type="NCBIfam" id="TIGR00593">
    <property type="entry name" value="pola"/>
    <property type="match status" value="1"/>
</dbReference>
<dbReference type="CDD" id="cd08637">
    <property type="entry name" value="DNA_pol_A_pol_I_C"/>
    <property type="match status" value="1"/>
</dbReference>
<proteinExistence type="inferred from homology"/>
<dbReference type="FunFam" id="1.10.150.20:FF:000002">
    <property type="entry name" value="DNA polymerase I"/>
    <property type="match status" value="1"/>
</dbReference>
<dbReference type="Gene3D" id="1.20.1060.10">
    <property type="entry name" value="Taq DNA Polymerase, Chain T, domain 4"/>
    <property type="match status" value="1"/>
</dbReference>
<evidence type="ECO:0000256" key="1">
    <source>
        <dbReference type="ARBA" id="ARBA00002703"/>
    </source>
</evidence>
<dbReference type="Gene3D" id="1.10.150.20">
    <property type="entry name" value="5' to 3' exonuclease, C-terminal subdomain"/>
    <property type="match status" value="2"/>
</dbReference>
<dbReference type="Gene3D" id="3.40.50.1010">
    <property type="entry name" value="5'-nuclease"/>
    <property type="match status" value="1"/>
</dbReference>
<dbReference type="GO" id="GO:0006261">
    <property type="term" value="P:DNA-templated DNA replication"/>
    <property type="evidence" value="ECO:0007669"/>
    <property type="project" value="UniProtKB-UniRule"/>
</dbReference>
<dbReference type="InterPro" id="IPR019760">
    <property type="entry name" value="DNA-dir_DNA_pol_A_CS"/>
</dbReference>
<feature type="domain" description="DNA-directed DNA polymerase family A palm" evidence="20">
    <location>
        <begin position="603"/>
        <end position="805"/>
    </location>
</feature>
<gene>
    <name evidence="18 21" type="primary">polA</name>
    <name evidence="21" type="ORF">NLO413_0716</name>
</gene>
<dbReference type="SMART" id="SM00482">
    <property type="entry name" value="POLAc"/>
    <property type="match status" value="1"/>
</dbReference>
<dbReference type="CDD" id="cd09859">
    <property type="entry name" value="PIN_53EXO"/>
    <property type="match status" value="1"/>
</dbReference>
<dbReference type="InterPro" id="IPR002298">
    <property type="entry name" value="DNA_polymerase_A"/>
</dbReference>
<dbReference type="PANTHER" id="PTHR10133">
    <property type="entry name" value="DNA POLYMERASE I"/>
    <property type="match status" value="1"/>
</dbReference>
<evidence type="ECO:0000256" key="5">
    <source>
        <dbReference type="ARBA" id="ARBA00020311"/>
    </source>
</evidence>
<evidence type="ECO:0000256" key="18">
    <source>
        <dbReference type="RuleBase" id="RU004460"/>
    </source>
</evidence>
<keyword evidence="8 18" id="KW-0235">DNA replication</keyword>
<comment type="function">
    <text evidence="1 18">In addition to polymerase activity, this DNA polymerase exhibits 5'-3' exonuclease activity.</text>
</comment>
<evidence type="ECO:0000256" key="13">
    <source>
        <dbReference type="ARBA" id="ARBA00022932"/>
    </source>
</evidence>